<dbReference type="Pfam" id="PF03724">
    <property type="entry name" value="META"/>
    <property type="match status" value="1"/>
</dbReference>
<dbReference type="PANTHER" id="PTHR35535:SF2">
    <property type="entry name" value="DUF306 DOMAIN-CONTAINING PROTEIN"/>
    <property type="match status" value="1"/>
</dbReference>
<dbReference type="InterPro" id="IPR005184">
    <property type="entry name" value="DUF306_Meta_HslJ"/>
</dbReference>
<evidence type="ECO:0000313" key="3">
    <source>
        <dbReference type="EMBL" id="GGB00755.1"/>
    </source>
</evidence>
<reference evidence="3" key="1">
    <citation type="journal article" date="2014" name="Int. J. Syst. Evol. Microbiol.">
        <title>Complete genome sequence of Corynebacterium casei LMG S-19264T (=DSM 44701T), isolated from a smear-ripened cheese.</title>
        <authorList>
            <consortium name="US DOE Joint Genome Institute (JGI-PGF)"/>
            <person name="Walter F."/>
            <person name="Albersmeier A."/>
            <person name="Kalinowski J."/>
            <person name="Ruckert C."/>
        </authorList>
    </citation>
    <scope>NUCLEOTIDE SEQUENCE</scope>
    <source>
        <strain evidence="3">CGMCC 1.12813</strain>
    </source>
</reference>
<dbReference type="EMBL" id="BMGB01000001">
    <property type="protein sequence ID" value="GGB00755.1"/>
    <property type="molecule type" value="Genomic_DNA"/>
</dbReference>
<reference evidence="3" key="2">
    <citation type="submission" date="2020-09" db="EMBL/GenBank/DDBJ databases">
        <authorList>
            <person name="Sun Q."/>
            <person name="Zhou Y."/>
        </authorList>
    </citation>
    <scope>NUCLEOTIDE SEQUENCE</scope>
    <source>
        <strain evidence="3">CGMCC 1.12813</strain>
    </source>
</reference>
<dbReference type="PROSITE" id="PS51257">
    <property type="entry name" value="PROKAR_LIPOPROTEIN"/>
    <property type="match status" value="1"/>
</dbReference>
<evidence type="ECO:0000313" key="4">
    <source>
        <dbReference type="Proteomes" id="UP000606922"/>
    </source>
</evidence>
<feature type="domain" description="DUF306" evidence="2">
    <location>
        <begin position="39"/>
        <end position="141"/>
    </location>
</feature>
<name>A0A916SH86_9MICO</name>
<protein>
    <recommendedName>
        <fullName evidence="2">DUF306 domain-containing protein</fullName>
    </recommendedName>
</protein>
<keyword evidence="1" id="KW-0732">Signal</keyword>
<dbReference type="RefSeq" id="WP_188509939.1">
    <property type="nucleotide sequence ID" value="NZ_BMGB01000001.1"/>
</dbReference>
<organism evidence="3 4">
    <name type="scientific">Conyzicola nivalis</name>
    <dbReference type="NCBI Taxonomy" id="1477021"/>
    <lineage>
        <taxon>Bacteria</taxon>
        <taxon>Bacillati</taxon>
        <taxon>Actinomycetota</taxon>
        <taxon>Actinomycetes</taxon>
        <taxon>Micrococcales</taxon>
        <taxon>Microbacteriaceae</taxon>
        <taxon>Conyzicola</taxon>
    </lineage>
</organism>
<feature type="signal peptide" evidence="1">
    <location>
        <begin position="1"/>
        <end position="20"/>
    </location>
</feature>
<evidence type="ECO:0000256" key="1">
    <source>
        <dbReference type="SAM" id="SignalP"/>
    </source>
</evidence>
<feature type="chain" id="PRO_5037895002" description="DUF306 domain-containing protein" evidence="1">
    <location>
        <begin position="21"/>
        <end position="154"/>
    </location>
</feature>
<sequence length="154" mass="15684">MRRAAWVVAAVAALALSACASDSGNRGNYGEEDPMGAITGEWQLTKGSDGDGAMVVNGTPVTLVIADEAVSGQGPCNVYGGDATIDGTDVSIGTLTSTMMACEDDGRTQLETRYFAALETVTTSKLGGGDPATLTLSGPDASLMFTIIEKRAAN</sequence>
<gene>
    <name evidence="3" type="ORF">GCM10010979_14090</name>
</gene>
<keyword evidence="4" id="KW-1185">Reference proteome</keyword>
<dbReference type="InterPro" id="IPR053147">
    <property type="entry name" value="Hsp_HslJ-like"/>
</dbReference>
<dbReference type="PANTHER" id="PTHR35535">
    <property type="entry name" value="HEAT SHOCK PROTEIN HSLJ"/>
    <property type="match status" value="1"/>
</dbReference>
<evidence type="ECO:0000259" key="2">
    <source>
        <dbReference type="Pfam" id="PF03724"/>
    </source>
</evidence>
<dbReference type="Proteomes" id="UP000606922">
    <property type="component" value="Unassembled WGS sequence"/>
</dbReference>
<proteinExistence type="predicted"/>
<dbReference type="Gene3D" id="2.40.128.270">
    <property type="match status" value="1"/>
</dbReference>
<dbReference type="InterPro" id="IPR038670">
    <property type="entry name" value="HslJ-like_sf"/>
</dbReference>
<dbReference type="AlphaFoldDB" id="A0A916SH86"/>
<comment type="caution">
    <text evidence="3">The sequence shown here is derived from an EMBL/GenBank/DDBJ whole genome shotgun (WGS) entry which is preliminary data.</text>
</comment>
<accession>A0A916SH86</accession>